<reference evidence="3 4" key="1">
    <citation type="submission" date="2021-06" db="EMBL/GenBank/DDBJ databases">
        <title>Caerostris extrusa draft genome.</title>
        <authorList>
            <person name="Kono N."/>
            <person name="Arakawa K."/>
        </authorList>
    </citation>
    <scope>NUCLEOTIDE SEQUENCE [LARGE SCALE GENOMIC DNA]</scope>
</reference>
<keyword evidence="2" id="KW-0472">Membrane</keyword>
<keyword evidence="2" id="KW-0812">Transmembrane</keyword>
<keyword evidence="2" id="KW-1133">Transmembrane helix</keyword>
<feature type="region of interest" description="Disordered" evidence="1">
    <location>
        <begin position="1"/>
        <end position="62"/>
    </location>
</feature>
<feature type="compositionally biased region" description="Basic and acidic residues" evidence="1">
    <location>
        <begin position="21"/>
        <end position="33"/>
    </location>
</feature>
<evidence type="ECO:0000256" key="2">
    <source>
        <dbReference type="SAM" id="Phobius"/>
    </source>
</evidence>
<dbReference type="AlphaFoldDB" id="A0AAV4UH14"/>
<evidence type="ECO:0000313" key="4">
    <source>
        <dbReference type="Proteomes" id="UP001054945"/>
    </source>
</evidence>
<proteinExistence type="predicted"/>
<name>A0AAV4UH14_CAEEX</name>
<feature type="transmembrane region" description="Helical" evidence="2">
    <location>
        <begin position="86"/>
        <end position="107"/>
    </location>
</feature>
<organism evidence="3 4">
    <name type="scientific">Caerostris extrusa</name>
    <name type="common">Bark spider</name>
    <name type="synonym">Caerostris bankana</name>
    <dbReference type="NCBI Taxonomy" id="172846"/>
    <lineage>
        <taxon>Eukaryota</taxon>
        <taxon>Metazoa</taxon>
        <taxon>Ecdysozoa</taxon>
        <taxon>Arthropoda</taxon>
        <taxon>Chelicerata</taxon>
        <taxon>Arachnida</taxon>
        <taxon>Araneae</taxon>
        <taxon>Araneomorphae</taxon>
        <taxon>Entelegynae</taxon>
        <taxon>Araneoidea</taxon>
        <taxon>Araneidae</taxon>
        <taxon>Caerostris</taxon>
    </lineage>
</organism>
<keyword evidence="4" id="KW-1185">Reference proteome</keyword>
<comment type="caution">
    <text evidence="3">The sequence shown here is derived from an EMBL/GenBank/DDBJ whole genome shotgun (WGS) entry which is preliminary data.</text>
</comment>
<evidence type="ECO:0000313" key="3">
    <source>
        <dbReference type="EMBL" id="GIY56865.1"/>
    </source>
</evidence>
<dbReference type="Proteomes" id="UP001054945">
    <property type="component" value="Unassembled WGS sequence"/>
</dbReference>
<evidence type="ECO:0000256" key="1">
    <source>
        <dbReference type="SAM" id="MobiDB-lite"/>
    </source>
</evidence>
<accession>A0AAV4UH14</accession>
<protein>
    <submittedName>
        <fullName evidence="3">Uncharacterized protein</fullName>
    </submittedName>
</protein>
<dbReference type="EMBL" id="BPLR01012820">
    <property type="protein sequence ID" value="GIY56865.1"/>
    <property type="molecule type" value="Genomic_DNA"/>
</dbReference>
<feature type="transmembrane region" description="Helical" evidence="2">
    <location>
        <begin position="137"/>
        <end position="155"/>
    </location>
</feature>
<sequence length="204" mass="22856">MLRNMEPTIHETRRKAKKNHEKAGEKKSKDKTRQGYRTDVTYRQPPHAADRKKKLQSSTRNNYKQRTLTLGPIEISRIRNRSASKLPIAPFLLPSCPVFTAAFMGSVTGSCNDLFSLLIEKRGVLQPPETAGRPPSLFGILFLGILFLLLLLVVVRRAIMKIGAATLWAIPVKGEGDGHRKGKMFTLLSKRECVSLALTELLHV</sequence>
<gene>
    <name evidence="3" type="ORF">CEXT_656461</name>
</gene>